<dbReference type="RefSeq" id="WP_224972645.1">
    <property type="nucleotide sequence ID" value="NZ_JAYJJU010000017.1"/>
</dbReference>
<sequence length="130" mass="13781">MTILYNRTRTIRPIFSDVPPVIAVAPPEPPPREWTWLNWGLSLLVAPAAALTMAFALARAAGTALCATAGCPNPEMNGLVFGLLFYGPAAVAALTLILAFFFATYRAGIAVWAGGFAMVLADLAVLAWVF</sequence>
<accession>A0ABU5XZF3</accession>
<organism evidence="2 3">
    <name type="scientific">[Mycobacterium] nativiensis</name>
    <dbReference type="NCBI Taxonomy" id="2855503"/>
    <lineage>
        <taxon>Bacteria</taxon>
        <taxon>Bacillati</taxon>
        <taxon>Actinomycetota</taxon>
        <taxon>Actinomycetes</taxon>
        <taxon>Mycobacteriales</taxon>
        <taxon>Mycobacteriaceae</taxon>
        <taxon>Mycolicibacter</taxon>
    </lineage>
</organism>
<feature type="transmembrane region" description="Helical" evidence="1">
    <location>
        <begin position="109"/>
        <end position="129"/>
    </location>
</feature>
<keyword evidence="1" id="KW-0472">Membrane</keyword>
<protein>
    <submittedName>
        <fullName evidence="2">Uncharacterized protein</fullName>
    </submittedName>
</protein>
<feature type="transmembrane region" description="Helical" evidence="1">
    <location>
        <begin position="79"/>
        <end position="103"/>
    </location>
</feature>
<keyword evidence="1" id="KW-0812">Transmembrane</keyword>
<proteinExistence type="predicted"/>
<comment type="caution">
    <text evidence="2">The sequence shown here is derived from an EMBL/GenBank/DDBJ whole genome shotgun (WGS) entry which is preliminary data.</text>
</comment>
<dbReference type="Proteomes" id="UP001298593">
    <property type="component" value="Unassembled WGS sequence"/>
</dbReference>
<evidence type="ECO:0000256" key="1">
    <source>
        <dbReference type="SAM" id="Phobius"/>
    </source>
</evidence>
<evidence type="ECO:0000313" key="3">
    <source>
        <dbReference type="Proteomes" id="UP001298593"/>
    </source>
</evidence>
<dbReference type="EMBL" id="JAYJJU010000017">
    <property type="protein sequence ID" value="MEB3033218.1"/>
    <property type="molecule type" value="Genomic_DNA"/>
</dbReference>
<evidence type="ECO:0000313" key="2">
    <source>
        <dbReference type="EMBL" id="MEB3033218.1"/>
    </source>
</evidence>
<gene>
    <name evidence="2" type="ORF">KV113_16835</name>
</gene>
<name>A0ABU5XZF3_9MYCO</name>
<keyword evidence="1" id="KW-1133">Transmembrane helix</keyword>
<feature type="transmembrane region" description="Helical" evidence="1">
    <location>
        <begin position="36"/>
        <end position="58"/>
    </location>
</feature>
<reference evidence="2 3" key="1">
    <citation type="submission" date="2023-12" db="EMBL/GenBank/DDBJ databases">
        <title>Description of new species of Mycobacterium terrae complex isolated from sewage at the Sao Paulo Zoological Park Foundation in Brazil.</title>
        <authorList>
            <person name="Romagnoli C.L."/>
            <person name="Conceicao E.C."/>
            <person name="Machado E."/>
            <person name="Barreto L.B.P.F."/>
            <person name="Sharma A."/>
            <person name="Silva N.M."/>
            <person name="Marques L.E."/>
            <person name="Juliana M.A."/>
            <person name="Lourenco M.C.S."/>
            <person name="Digiampietri L.A."/>
            <person name="Suffys P.N."/>
            <person name="Viana-Niero C."/>
        </authorList>
    </citation>
    <scope>NUCLEOTIDE SEQUENCE [LARGE SCALE GENOMIC DNA]</scope>
    <source>
        <strain evidence="2 3">MYC340</strain>
    </source>
</reference>
<keyword evidence="3" id="KW-1185">Reference proteome</keyword>